<reference evidence="1 2" key="1">
    <citation type="submission" date="2019-11" db="EMBL/GenBank/DDBJ databases">
        <title>Comparative genomics of hydrocarbon-degrading Desulfosarcina strains.</title>
        <authorList>
            <person name="Watanabe M."/>
            <person name="Kojima H."/>
            <person name="Fukui M."/>
        </authorList>
    </citation>
    <scope>NUCLEOTIDE SEQUENCE [LARGE SCALE GENOMIC DNA]</scope>
    <source>
        <strain evidence="1 2">PL12</strain>
    </source>
</reference>
<organism evidence="1 2">
    <name type="scientific">Desulfosarcina alkanivorans</name>
    <dbReference type="NCBI Taxonomy" id="571177"/>
    <lineage>
        <taxon>Bacteria</taxon>
        <taxon>Pseudomonadati</taxon>
        <taxon>Thermodesulfobacteriota</taxon>
        <taxon>Desulfobacteria</taxon>
        <taxon>Desulfobacterales</taxon>
        <taxon>Desulfosarcinaceae</taxon>
        <taxon>Desulfosarcina</taxon>
    </lineage>
</organism>
<dbReference type="KEGG" id="dalk:DSCA_48780"/>
<dbReference type="SUPFAM" id="SSF53850">
    <property type="entry name" value="Periplasmic binding protein-like II"/>
    <property type="match status" value="1"/>
</dbReference>
<gene>
    <name evidence="1" type="ORF">DSCA_48780</name>
</gene>
<dbReference type="OrthoDB" id="9802127at2"/>
<dbReference type="Gene3D" id="3.40.190.10">
    <property type="entry name" value="Periplasmic binding protein-like II"/>
    <property type="match status" value="1"/>
</dbReference>
<dbReference type="RefSeq" id="WP_155318847.1">
    <property type="nucleotide sequence ID" value="NZ_AP021874.1"/>
</dbReference>
<dbReference type="EMBL" id="AP021874">
    <property type="protein sequence ID" value="BBO70948.1"/>
    <property type="molecule type" value="Genomic_DNA"/>
</dbReference>
<evidence type="ECO:0000313" key="1">
    <source>
        <dbReference type="EMBL" id="BBO70948.1"/>
    </source>
</evidence>
<keyword evidence="2" id="KW-1185">Reference proteome</keyword>
<protein>
    <recommendedName>
        <fullName evidence="3">ABC transporter substrate-binding protein</fullName>
    </recommendedName>
</protein>
<dbReference type="Proteomes" id="UP000427906">
    <property type="component" value="Chromosome"/>
</dbReference>
<dbReference type="Pfam" id="PF13531">
    <property type="entry name" value="SBP_bac_11"/>
    <property type="match status" value="1"/>
</dbReference>
<name>A0A5K7YQF0_9BACT</name>
<sequence>MALEWPVETVLPRQGGERWCEPASNRVMDFHGDPFRAQLVVFSDGNHHMALLPAMKAFYEANPAVADIFYATTPPGPIVAMLRSGALKIGNLVLSVAPHVFISPPRVMATLQADGWVRSHHLLARNQGSVLLVRKADPADVSGVRDLMRREVRLFISNPETETVSYRGYRRTLEALAADQGIAADAFARAVFGDTVVWGRRIHHREAPEALAAGRADVAIVYYHLALRYTRIFPDRFDFVPLGGTRTHPAPPPQNRTAAIHMGLVGQGGAWGERFLEFMRSPTVADIYTRHGMRPHGSDGADSPEK</sequence>
<evidence type="ECO:0008006" key="3">
    <source>
        <dbReference type="Google" id="ProtNLM"/>
    </source>
</evidence>
<proteinExistence type="predicted"/>
<evidence type="ECO:0000313" key="2">
    <source>
        <dbReference type="Proteomes" id="UP000427906"/>
    </source>
</evidence>
<accession>A0A5K7YQF0</accession>
<dbReference type="AlphaFoldDB" id="A0A5K7YQF0"/>